<name>A0A6J4KLI6_9BACT</name>
<dbReference type="Gene3D" id="3.40.50.1010">
    <property type="entry name" value="5'-nuclease"/>
    <property type="match status" value="1"/>
</dbReference>
<evidence type="ECO:0000259" key="1">
    <source>
        <dbReference type="Pfam" id="PF01850"/>
    </source>
</evidence>
<dbReference type="AlphaFoldDB" id="A0A6J4KLI6"/>
<gene>
    <name evidence="2" type="ORF">AVDCRST_MAG68-1175</name>
</gene>
<dbReference type="Pfam" id="PF01850">
    <property type="entry name" value="PIN"/>
    <property type="match status" value="1"/>
</dbReference>
<feature type="domain" description="PIN" evidence="1">
    <location>
        <begin position="4"/>
        <end position="119"/>
    </location>
</feature>
<dbReference type="EMBL" id="CADCTW010000062">
    <property type="protein sequence ID" value="CAA9309287.1"/>
    <property type="molecule type" value="Genomic_DNA"/>
</dbReference>
<accession>A0A6J4KLI6</accession>
<organism evidence="2">
    <name type="scientific">uncultured Gemmatimonadota bacterium</name>
    <dbReference type="NCBI Taxonomy" id="203437"/>
    <lineage>
        <taxon>Bacteria</taxon>
        <taxon>Pseudomonadati</taxon>
        <taxon>Gemmatimonadota</taxon>
        <taxon>environmental samples</taxon>
    </lineage>
</organism>
<evidence type="ECO:0000313" key="2">
    <source>
        <dbReference type="EMBL" id="CAA9309287.1"/>
    </source>
</evidence>
<dbReference type="CDD" id="cd09874">
    <property type="entry name" value="PIN_MT3492-like"/>
    <property type="match status" value="1"/>
</dbReference>
<proteinExistence type="predicted"/>
<sequence length="161" mass="18056">MIFFLDSSSLVKLYHDEAGADAMRELFRSPEHKGAFFVSDLVALEVLVRLAKRGRLGGRKERRMFRHTVQTHVRHRAESLNVVGVEASVARHAESIAVVNYDSGAGTLDLLHVASAAQLQHRLPDQPLTFVVADRKLRSLAERLAFRTFDPERGDPATLDR</sequence>
<dbReference type="InterPro" id="IPR002716">
    <property type="entry name" value="PIN_dom"/>
</dbReference>
<dbReference type="InterPro" id="IPR029060">
    <property type="entry name" value="PIN-like_dom_sf"/>
</dbReference>
<dbReference type="SUPFAM" id="SSF88723">
    <property type="entry name" value="PIN domain-like"/>
    <property type="match status" value="1"/>
</dbReference>
<protein>
    <recommendedName>
        <fullName evidence="1">PIN domain-containing protein</fullName>
    </recommendedName>
</protein>
<reference evidence="2" key="1">
    <citation type="submission" date="2020-02" db="EMBL/GenBank/DDBJ databases">
        <authorList>
            <person name="Meier V. D."/>
        </authorList>
    </citation>
    <scope>NUCLEOTIDE SEQUENCE</scope>
    <source>
        <strain evidence="2">AVDCRST_MAG68</strain>
    </source>
</reference>